<name>A0A383VU63_TETOB</name>
<dbReference type="InterPro" id="IPR003375">
    <property type="entry name" value="PSI_PsaE"/>
</dbReference>
<evidence type="ECO:0000256" key="4">
    <source>
        <dbReference type="ARBA" id="ARBA00022531"/>
    </source>
</evidence>
<comment type="function">
    <text evidence="1">Stabilizes the interaction between PsaC and the PSI core, assists the docking of the ferredoxin to PSI and interacts with ferredoxin-NADP oxidoreductase.</text>
</comment>
<protein>
    <recommendedName>
        <fullName evidence="9">Photosystem I reaction center subunit IV</fullName>
    </recommendedName>
</protein>
<evidence type="ECO:0000256" key="6">
    <source>
        <dbReference type="ARBA" id="ARBA00023136"/>
    </source>
</evidence>
<reference evidence="7 8" key="1">
    <citation type="submission" date="2016-10" db="EMBL/GenBank/DDBJ databases">
        <authorList>
            <person name="Cai Z."/>
        </authorList>
    </citation>
    <scope>NUCLEOTIDE SEQUENCE [LARGE SCALE GENOMIC DNA]</scope>
</reference>
<dbReference type="PANTHER" id="PTHR34549:SF2">
    <property type="entry name" value="PHOTOSYSTEM I SUBUNIT IV"/>
    <property type="match status" value="1"/>
</dbReference>
<comment type="similarity">
    <text evidence="3">Belongs to the PsaE family.</text>
</comment>
<dbReference type="AlphaFoldDB" id="A0A383VU63"/>
<keyword evidence="5" id="KW-0603">Photosystem I</keyword>
<evidence type="ECO:0000256" key="3">
    <source>
        <dbReference type="ARBA" id="ARBA00007501"/>
    </source>
</evidence>
<dbReference type="Pfam" id="PF02427">
    <property type="entry name" value="PSI_PsaE"/>
    <property type="match status" value="1"/>
</dbReference>
<accession>A0A383VU63</accession>
<evidence type="ECO:0000256" key="1">
    <source>
        <dbReference type="ARBA" id="ARBA00001993"/>
    </source>
</evidence>
<dbReference type="InterPro" id="IPR008990">
    <property type="entry name" value="Elect_transpt_acc-like_dom_sf"/>
</dbReference>
<dbReference type="GO" id="GO:0015979">
    <property type="term" value="P:photosynthesis"/>
    <property type="evidence" value="ECO:0007669"/>
    <property type="project" value="UniProtKB-KW"/>
</dbReference>
<keyword evidence="4" id="KW-0602">Photosynthesis</keyword>
<dbReference type="PANTHER" id="PTHR34549">
    <property type="entry name" value="PHOTOSYSTEM I REACTION CENTER SUBUNIT IV A, CHLOROPLASTIC-RELATED"/>
    <property type="match status" value="1"/>
</dbReference>
<dbReference type="Proteomes" id="UP000256970">
    <property type="component" value="Unassembled WGS sequence"/>
</dbReference>
<evidence type="ECO:0000313" key="8">
    <source>
        <dbReference type="Proteomes" id="UP000256970"/>
    </source>
</evidence>
<evidence type="ECO:0000256" key="2">
    <source>
        <dbReference type="ARBA" id="ARBA00004170"/>
    </source>
</evidence>
<keyword evidence="6" id="KW-0472">Membrane</keyword>
<gene>
    <name evidence="7" type="ORF">BQ4739_LOCUS9340</name>
</gene>
<dbReference type="SUPFAM" id="SSF50090">
    <property type="entry name" value="Electron transport accessory proteins"/>
    <property type="match status" value="1"/>
</dbReference>
<dbReference type="GO" id="GO:0009538">
    <property type="term" value="C:photosystem I reaction center"/>
    <property type="evidence" value="ECO:0007669"/>
    <property type="project" value="InterPro"/>
</dbReference>
<proteinExistence type="inferred from homology"/>
<comment type="subcellular location">
    <subcellularLocation>
        <location evidence="2">Membrane</location>
        <topology evidence="2">Peripheral membrane protein</topology>
    </subcellularLocation>
</comment>
<dbReference type="NCBIfam" id="NF002745">
    <property type="entry name" value="PRK02749.1"/>
    <property type="match status" value="1"/>
</dbReference>
<keyword evidence="8" id="KW-1185">Reference proteome</keyword>
<evidence type="ECO:0008006" key="9">
    <source>
        <dbReference type="Google" id="ProtNLM"/>
    </source>
</evidence>
<sequence>MASLANKSFCAAQTVAARPQRAARLVVRAEAEAAAAPKAAPKKEVGPKRGSQVKILRPESYWYNQTGKVVSVDQSGILYPVVVRFETQNYAGVNTNNFALDEVQPATK</sequence>
<evidence type="ECO:0000313" key="7">
    <source>
        <dbReference type="EMBL" id="SZX69035.1"/>
    </source>
</evidence>
<dbReference type="EMBL" id="FNXT01000896">
    <property type="protein sequence ID" value="SZX69035.1"/>
    <property type="molecule type" value="Genomic_DNA"/>
</dbReference>
<dbReference type="Gene3D" id="2.30.30.50">
    <property type="match status" value="1"/>
</dbReference>
<evidence type="ECO:0000256" key="5">
    <source>
        <dbReference type="ARBA" id="ARBA00022836"/>
    </source>
</evidence>
<dbReference type="STRING" id="3088.A0A383VU63"/>
<organism evidence="7 8">
    <name type="scientific">Tetradesmus obliquus</name>
    <name type="common">Green alga</name>
    <name type="synonym">Acutodesmus obliquus</name>
    <dbReference type="NCBI Taxonomy" id="3088"/>
    <lineage>
        <taxon>Eukaryota</taxon>
        <taxon>Viridiplantae</taxon>
        <taxon>Chlorophyta</taxon>
        <taxon>core chlorophytes</taxon>
        <taxon>Chlorophyceae</taxon>
        <taxon>CS clade</taxon>
        <taxon>Sphaeropleales</taxon>
        <taxon>Scenedesmaceae</taxon>
        <taxon>Tetradesmus</taxon>
    </lineage>
</organism>